<dbReference type="InterPro" id="IPR013785">
    <property type="entry name" value="Aldolase_TIM"/>
</dbReference>
<dbReference type="Pfam" id="PF00274">
    <property type="entry name" value="Glycolytic"/>
    <property type="match status" value="1"/>
</dbReference>
<dbReference type="GO" id="GO:0004332">
    <property type="term" value="F:fructose-bisphosphate aldolase activity"/>
    <property type="evidence" value="ECO:0007669"/>
    <property type="project" value="UniProtKB-EC"/>
</dbReference>
<evidence type="ECO:0000256" key="8">
    <source>
        <dbReference type="RuleBase" id="RU004257"/>
    </source>
</evidence>
<protein>
    <recommendedName>
        <fullName evidence="3 7">Fructose-bisphosphate aldolase</fullName>
        <ecNumber evidence="3 7">4.1.2.13</ecNumber>
    </recommendedName>
</protein>
<comment type="pathway">
    <text evidence="1 8">Carbohydrate degradation; glycolysis; D-glyceraldehyde 3-phosphate and glycerone phosphate from D-glucose: step 4/4.</text>
</comment>
<proteinExistence type="inferred from homology"/>
<sequence length="402" mass="42944">MTSLASLIFALDRLLSTRSVAAKGLSQHSSSKILTMAKSGSRFAQYLTPAQEDELRQIANAIVAPGKGILAADESVGTMGKRLQNINLPNTEDNRRKYRELLFTADNTMANNISGVILFDETFRQSTAEGVPFVKVLQDKGIIPGIKVDKGVVPLAGSINECTTQGLDGLSERCAEYKKGGCGFAKWRCVLKISEHTPSHQAMIENANVLARYASICQQNGLVPIVEPEVLPDGDHDLEMAQRVTEEVLAYQYKALADHHVFLEGTLLKPNMVTAGQGCTKKYSSEDIGKATVQALNRTVPAAVAGITFLSGGQSEEDATINLNAINTYAGRKPWPLTFSYGRALQASVLKAWGGEDANIKAGQDELLKRARANGAAAVGKYAGGGEGAAGGESLFVANHAY</sequence>
<evidence type="ECO:0000313" key="11">
    <source>
        <dbReference type="Proteomes" id="UP001283361"/>
    </source>
</evidence>
<keyword evidence="5 7" id="KW-0456">Lyase</keyword>
<dbReference type="EMBL" id="JAWDGP010002132">
    <property type="protein sequence ID" value="KAK3785320.1"/>
    <property type="molecule type" value="Genomic_DNA"/>
</dbReference>
<evidence type="ECO:0000256" key="3">
    <source>
        <dbReference type="ARBA" id="ARBA00013068"/>
    </source>
</evidence>
<gene>
    <name evidence="10" type="ORF">RRG08_045548</name>
</gene>
<evidence type="ECO:0000256" key="9">
    <source>
        <dbReference type="SAM" id="SignalP"/>
    </source>
</evidence>
<evidence type="ECO:0000256" key="6">
    <source>
        <dbReference type="ARBA" id="ARBA00023270"/>
    </source>
</evidence>
<evidence type="ECO:0000256" key="5">
    <source>
        <dbReference type="ARBA" id="ARBA00023239"/>
    </source>
</evidence>
<evidence type="ECO:0000256" key="1">
    <source>
        <dbReference type="ARBA" id="ARBA00004714"/>
    </source>
</evidence>
<accession>A0AAE1AD25</accession>
<reference evidence="10" key="1">
    <citation type="journal article" date="2023" name="G3 (Bethesda)">
        <title>A reference genome for the long-term kleptoplast-retaining sea slug Elysia crispata morphotype clarki.</title>
        <authorList>
            <person name="Eastman K.E."/>
            <person name="Pendleton A.L."/>
            <person name="Shaikh M.A."/>
            <person name="Suttiyut T."/>
            <person name="Ogas R."/>
            <person name="Tomko P."/>
            <person name="Gavelis G."/>
            <person name="Widhalm J.R."/>
            <person name="Wisecaver J.H."/>
        </authorList>
    </citation>
    <scope>NUCLEOTIDE SEQUENCE</scope>
    <source>
        <strain evidence="10">ECLA1</strain>
    </source>
</reference>
<dbReference type="FunFam" id="3.20.20.70:FF:000021">
    <property type="entry name" value="Fructose-bisphosphate aldolase"/>
    <property type="match status" value="1"/>
</dbReference>
<keyword evidence="6" id="KW-0704">Schiff base</keyword>
<keyword evidence="4 7" id="KW-0324">Glycolysis</keyword>
<keyword evidence="11" id="KW-1185">Reference proteome</keyword>
<feature type="signal peptide" evidence="9">
    <location>
        <begin position="1"/>
        <end position="22"/>
    </location>
</feature>
<organism evidence="10 11">
    <name type="scientific">Elysia crispata</name>
    <name type="common">lettuce slug</name>
    <dbReference type="NCBI Taxonomy" id="231223"/>
    <lineage>
        <taxon>Eukaryota</taxon>
        <taxon>Metazoa</taxon>
        <taxon>Spiralia</taxon>
        <taxon>Lophotrochozoa</taxon>
        <taxon>Mollusca</taxon>
        <taxon>Gastropoda</taxon>
        <taxon>Heterobranchia</taxon>
        <taxon>Euthyneura</taxon>
        <taxon>Panpulmonata</taxon>
        <taxon>Sacoglossa</taxon>
        <taxon>Placobranchoidea</taxon>
        <taxon>Plakobranchidae</taxon>
        <taxon>Elysia</taxon>
    </lineage>
</organism>
<feature type="chain" id="PRO_5042202379" description="Fructose-bisphosphate aldolase" evidence="9">
    <location>
        <begin position="23"/>
        <end position="402"/>
    </location>
</feature>
<dbReference type="InterPro" id="IPR029768">
    <property type="entry name" value="Aldolase_I_AS"/>
</dbReference>
<dbReference type="CDD" id="cd00948">
    <property type="entry name" value="FBP_aldolase_I_a"/>
    <property type="match status" value="1"/>
</dbReference>
<dbReference type="PANTHER" id="PTHR11627">
    <property type="entry name" value="FRUCTOSE-BISPHOSPHATE ALDOLASE"/>
    <property type="match status" value="1"/>
</dbReference>
<dbReference type="Gene3D" id="3.20.20.70">
    <property type="entry name" value="Aldolase class I"/>
    <property type="match status" value="1"/>
</dbReference>
<evidence type="ECO:0000313" key="10">
    <source>
        <dbReference type="EMBL" id="KAK3785320.1"/>
    </source>
</evidence>
<dbReference type="EC" id="4.1.2.13" evidence="3 7"/>
<evidence type="ECO:0000256" key="2">
    <source>
        <dbReference type="ARBA" id="ARBA00010387"/>
    </source>
</evidence>
<evidence type="ECO:0000256" key="4">
    <source>
        <dbReference type="ARBA" id="ARBA00023152"/>
    </source>
</evidence>
<comment type="caution">
    <text evidence="10">The sequence shown here is derived from an EMBL/GenBank/DDBJ whole genome shotgun (WGS) entry which is preliminary data.</text>
</comment>
<evidence type="ECO:0000256" key="7">
    <source>
        <dbReference type="RuleBase" id="RU003994"/>
    </source>
</evidence>
<comment type="similarity">
    <text evidence="2 7">Belongs to the class I fructose-bisphosphate aldolase family.</text>
</comment>
<dbReference type="AlphaFoldDB" id="A0AAE1AD25"/>
<comment type="catalytic activity">
    <reaction evidence="7">
        <text>beta-D-fructose 1,6-bisphosphate = D-glyceraldehyde 3-phosphate + dihydroxyacetone phosphate</text>
        <dbReference type="Rhea" id="RHEA:14729"/>
        <dbReference type="ChEBI" id="CHEBI:32966"/>
        <dbReference type="ChEBI" id="CHEBI:57642"/>
        <dbReference type="ChEBI" id="CHEBI:59776"/>
        <dbReference type="EC" id="4.1.2.13"/>
    </reaction>
</comment>
<keyword evidence="9" id="KW-0732">Signal</keyword>
<dbReference type="PROSITE" id="PS00158">
    <property type="entry name" value="ALDOLASE_CLASS_I"/>
    <property type="match status" value="1"/>
</dbReference>
<dbReference type="InterPro" id="IPR000741">
    <property type="entry name" value="FBA_I"/>
</dbReference>
<dbReference type="Proteomes" id="UP001283361">
    <property type="component" value="Unassembled WGS sequence"/>
</dbReference>
<dbReference type="SUPFAM" id="SSF51569">
    <property type="entry name" value="Aldolase"/>
    <property type="match status" value="1"/>
</dbReference>
<name>A0AAE1AD25_9GAST</name>
<dbReference type="GO" id="GO:0006096">
    <property type="term" value="P:glycolytic process"/>
    <property type="evidence" value="ECO:0007669"/>
    <property type="project" value="UniProtKB-KW"/>
</dbReference>
<dbReference type="NCBIfam" id="NF033379">
    <property type="entry name" value="FrucBisAld_I"/>
    <property type="match status" value="1"/>
</dbReference>